<evidence type="ECO:0000313" key="1">
    <source>
        <dbReference type="EMBL" id="OGC16766.1"/>
    </source>
</evidence>
<dbReference type="AlphaFoldDB" id="A0A1F4S8L1"/>
<gene>
    <name evidence="1" type="ORF">A2290_00210</name>
</gene>
<dbReference type="EMBL" id="MEUA01000003">
    <property type="protein sequence ID" value="OGC16766.1"/>
    <property type="molecule type" value="Genomic_DNA"/>
</dbReference>
<protein>
    <submittedName>
        <fullName evidence="1">Uncharacterized protein</fullName>
    </submittedName>
</protein>
<reference evidence="1 2" key="1">
    <citation type="journal article" date="2016" name="Nat. Commun.">
        <title>Thousands of microbial genomes shed light on interconnected biogeochemical processes in an aquifer system.</title>
        <authorList>
            <person name="Anantharaman K."/>
            <person name="Brown C.T."/>
            <person name="Hug L.A."/>
            <person name="Sharon I."/>
            <person name="Castelle C.J."/>
            <person name="Probst A.J."/>
            <person name="Thomas B.C."/>
            <person name="Singh A."/>
            <person name="Wilkins M.J."/>
            <person name="Karaoz U."/>
            <person name="Brodie E.L."/>
            <person name="Williams K.H."/>
            <person name="Hubbard S.S."/>
            <person name="Banfield J.F."/>
        </authorList>
    </citation>
    <scope>NUCLEOTIDE SEQUENCE [LARGE SCALE GENOMIC DNA]</scope>
</reference>
<dbReference type="Proteomes" id="UP000177905">
    <property type="component" value="Unassembled WGS sequence"/>
</dbReference>
<accession>A0A1F4S8L1</accession>
<name>A0A1F4S8L1_UNCSA</name>
<sequence length="196" mass="22722">MKKIVATLFWVLLVVGIVFINKSVADTLETSVTTSEYPKIDVSGYKKWLYSDIKVDPQINYSLYATTNEAFRSPKLYSKLMDCYIEGNLLKNSSVKYNVFQSPLAPDFYSVYLDYDNYYLSFGNQTDYLIYKNLILHDFASGVGVGATFDKFKLYYLTSATYPEQYVTSNFKNYNTFKSPSYNGRKIKDYMMMIKT</sequence>
<comment type="caution">
    <text evidence="1">The sequence shown here is derived from an EMBL/GenBank/DDBJ whole genome shotgun (WGS) entry which is preliminary data.</text>
</comment>
<evidence type="ECO:0000313" key="2">
    <source>
        <dbReference type="Proteomes" id="UP000177905"/>
    </source>
</evidence>
<proteinExistence type="predicted"/>
<organism evidence="1 2">
    <name type="scientific">candidate division WOR-1 bacterium RIFOXYB2_FULL_36_35</name>
    <dbReference type="NCBI Taxonomy" id="1802578"/>
    <lineage>
        <taxon>Bacteria</taxon>
        <taxon>Bacillati</taxon>
        <taxon>Saganbacteria</taxon>
    </lineage>
</organism>